<dbReference type="GO" id="GO:0046854">
    <property type="term" value="P:phosphatidylinositol phosphate biosynthetic process"/>
    <property type="evidence" value="ECO:0007669"/>
    <property type="project" value="TreeGrafter"/>
</dbReference>
<accession>A0A914C7L5</accession>
<keyword evidence="6" id="KW-1185">Reference proteome</keyword>
<reference evidence="7" key="1">
    <citation type="submission" date="2022-11" db="UniProtKB">
        <authorList>
            <consortium name="WormBaseParasite"/>
        </authorList>
    </citation>
    <scope>IDENTIFICATION</scope>
</reference>
<evidence type="ECO:0000256" key="1">
    <source>
        <dbReference type="ARBA" id="ARBA00007374"/>
    </source>
</evidence>
<evidence type="ECO:0000313" key="7">
    <source>
        <dbReference type="WBParaSite" id="ACRNAN_Path_498.g1883.t1"/>
    </source>
</evidence>
<dbReference type="PANTHER" id="PTHR12400:SF26">
    <property type="entry name" value="KINASE"/>
    <property type="match status" value="1"/>
</dbReference>
<feature type="compositionally biased region" description="Low complexity" evidence="5">
    <location>
        <begin position="137"/>
        <end position="152"/>
    </location>
</feature>
<sequence>MMPESAIIKKQCQEIADDRDRDIGFLQLGSETSENFVTTPTSELPSTPSSHLALPISNYDPSITSYSEYSLRNCAEYTLTEHTQDMLLQIIRCFPFPSPRPSPKPSRRHTEKSIITVHKPHVFETTPSTSEEKENDSSSSQPSPSTTTSQTTHGLFRKNKLSAGFSHLLGRHRVVHRVSSDTNGVQGRPHSPSNVSATSAPTMGNDESGQQSTQSSMRGILSKLCQVSVDTMAITALPLDCWLKERLKNWVQLSGHEGTIVPATNHSLYKKQPSSNLTEAKAYQEIMKDKELAGLTPIFYKEITHKNESFIEIQDLLADFPNTSTRSIMDIKIGTRTFLESEVLNTAKRKDLYQKMIDIDPDEPTEDEKEEQAITKLRYMQFRERESSTATFGFRIEAAQLPTGKLQRSFKKIKTREQISETLIKFFDGRVEELCQQALARLRQIRTGVEKSEFFRTHEVVGSSILIVYDESKLSAWMIDFAKSTKVPCDIELNHRSEWELGNHEDGYLTGVENLISIFDECSRSNAQKNMKNQP</sequence>
<feature type="region of interest" description="Disordered" evidence="5">
    <location>
        <begin position="98"/>
        <end position="154"/>
    </location>
</feature>
<dbReference type="AlphaFoldDB" id="A0A914C7L5"/>
<evidence type="ECO:0000256" key="2">
    <source>
        <dbReference type="ARBA" id="ARBA00022679"/>
    </source>
</evidence>
<proteinExistence type="inferred from homology"/>
<evidence type="ECO:0000256" key="4">
    <source>
        <dbReference type="RuleBase" id="RU363090"/>
    </source>
</evidence>
<protein>
    <recommendedName>
        <fullName evidence="4">Kinase</fullName>
        <ecNumber evidence="4">2.7.-.-</ecNumber>
    </recommendedName>
</protein>
<dbReference type="SUPFAM" id="SSF56104">
    <property type="entry name" value="SAICAR synthase-like"/>
    <property type="match status" value="1"/>
</dbReference>
<feature type="compositionally biased region" description="Polar residues" evidence="5">
    <location>
        <begin position="180"/>
        <end position="215"/>
    </location>
</feature>
<dbReference type="GO" id="GO:0005634">
    <property type="term" value="C:nucleus"/>
    <property type="evidence" value="ECO:0007669"/>
    <property type="project" value="TreeGrafter"/>
</dbReference>
<dbReference type="Pfam" id="PF03770">
    <property type="entry name" value="IPK"/>
    <property type="match status" value="1"/>
</dbReference>
<evidence type="ECO:0000256" key="3">
    <source>
        <dbReference type="ARBA" id="ARBA00022777"/>
    </source>
</evidence>
<dbReference type="GO" id="GO:0032958">
    <property type="term" value="P:inositol phosphate biosynthetic process"/>
    <property type="evidence" value="ECO:0007669"/>
    <property type="project" value="InterPro"/>
</dbReference>
<dbReference type="Gene3D" id="3.30.470.160">
    <property type="entry name" value="Inositol polyphosphate kinase"/>
    <property type="match status" value="1"/>
</dbReference>
<keyword evidence="3 4" id="KW-0418">Kinase</keyword>
<dbReference type="Proteomes" id="UP000887540">
    <property type="component" value="Unplaced"/>
</dbReference>
<dbReference type="EC" id="2.7.-.-" evidence="4"/>
<dbReference type="InterPro" id="IPR005522">
    <property type="entry name" value="IPK"/>
</dbReference>
<organism evidence="6 7">
    <name type="scientific">Acrobeloides nanus</name>
    <dbReference type="NCBI Taxonomy" id="290746"/>
    <lineage>
        <taxon>Eukaryota</taxon>
        <taxon>Metazoa</taxon>
        <taxon>Ecdysozoa</taxon>
        <taxon>Nematoda</taxon>
        <taxon>Chromadorea</taxon>
        <taxon>Rhabditida</taxon>
        <taxon>Tylenchina</taxon>
        <taxon>Cephalobomorpha</taxon>
        <taxon>Cephaloboidea</taxon>
        <taxon>Cephalobidae</taxon>
        <taxon>Acrobeloides</taxon>
    </lineage>
</organism>
<comment type="similarity">
    <text evidence="1 4">Belongs to the inositol phosphokinase (IPK) family.</text>
</comment>
<dbReference type="InterPro" id="IPR038286">
    <property type="entry name" value="IPK_sf"/>
</dbReference>
<name>A0A914C7L5_9BILA</name>
<keyword evidence="2 4" id="KW-0808">Transferase</keyword>
<dbReference type="PANTHER" id="PTHR12400">
    <property type="entry name" value="INOSITOL POLYPHOSPHATE KINASE"/>
    <property type="match status" value="1"/>
</dbReference>
<evidence type="ECO:0000256" key="5">
    <source>
        <dbReference type="SAM" id="MobiDB-lite"/>
    </source>
</evidence>
<dbReference type="GO" id="GO:0005737">
    <property type="term" value="C:cytoplasm"/>
    <property type="evidence" value="ECO:0007669"/>
    <property type="project" value="TreeGrafter"/>
</dbReference>
<evidence type="ECO:0000313" key="6">
    <source>
        <dbReference type="Proteomes" id="UP000887540"/>
    </source>
</evidence>
<dbReference type="GO" id="GO:0000828">
    <property type="term" value="F:inositol hexakisphosphate kinase activity"/>
    <property type="evidence" value="ECO:0007669"/>
    <property type="project" value="TreeGrafter"/>
</dbReference>
<dbReference type="WBParaSite" id="ACRNAN_Path_498.g1883.t1">
    <property type="protein sequence ID" value="ACRNAN_Path_498.g1883.t1"/>
    <property type="gene ID" value="ACRNAN_Path_498.g1883"/>
</dbReference>
<feature type="region of interest" description="Disordered" evidence="5">
    <location>
        <begin position="178"/>
        <end position="215"/>
    </location>
</feature>